<reference evidence="2" key="1">
    <citation type="submission" date="2022-11" db="UniProtKB">
        <authorList>
            <consortium name="WormBaseParasite"/>
        </authorList>
    </citation>
    <scope>IDENTIFICATION</scope>
</reference>
<protein>
    <submittedName>
        <fullName evidence="2">Uncharacterized protein</fullName>
    </submittedName>
</protein>
<evidence type="ECO:0000313" key="1">
    <source>
        <dbReference type="Proteomes" id="UP000887540"/>
    </source>
</evidence>
<dbReference type="AlphaFoldDB" id="A0A914E2T8"/>
<dbReference type="Proteomes" id="UP000887540">
    <property type="component" value="Unplaced"/>
</dbReference>
<dbReference type="WBParaSite" id="ACRNAN_scaffold519.g8645.t1">
    <property type="protein sequence ID" value="ACRNAN_scaffold519.g8645.t1"/>
    <property type="gene ID" value="ACRNAN_scaffold519.g8645"/>
</dbReference>
<organism evidence="1 2">
    <name type="scientific">Acrobeloides nanus</name>
    <dbReference type="NCBI Taxonomy" id="290746"/>
    <lineage>
        <taxon>Eukaryota</taxon>
        <taxon>Metazoa</taxon>
        <taxon>Ecdysozoa</taxon>
        <taxon>Nematoda</taxon>
        <taxon>Chromadorea</taxon>
        <taxon>Rhabditida</taxon>
        <taxon>Tylenchina</taxon>
        <taxon>Cephalobomorpha</taxon>
        <taxon>Cephaloboidea</taxon>
        <taxon>Cephalobidae</taxon>
        <taxon>Acrobeloides</taxon>
    </lineage>
</organism>
<proteinExistence type="predicted"/>
<accession>A0A914E2T8</accession>
<name>A0A914E2T8_9BILA</name>
<sequence length="186" mass="22040">MLSTVIFDEVNIQFEEEHVLRLPPAVKDLVNYLKDDREYSLILEFDDYGDLVPNSDVWSRQYRDFYRNFYKDYMNEFINSDDISKLRVKILKSVKFLTPFAGDHPGRDQALILLPICMKKIEKPPVKRTFERYRGEDETTVTITLDIESDIYKYEREDGWIMSVDFSASTEFHIISVYKKVPRPSA</sequence>
<evidence type="ECO:0000313" key="2">
    <source>
        <dbReference type="WBParaSite" id="ACRNAN_scaffold519.g8645.t1"/>
    </source>
</evidence>
<keyword evidence="1" id="KW-1185">Reference proteome</keyword>